<dbReference type="Pfam" id="PF07736">
    <property type="entry name" value="CM_1"/>
    <property type="match status" value="1"/>
</dbReference>
<dbReference type="Gene3D" id="3.30.1330.40">
    <property type="entry name" value="RutC-like"/>
    <property type="match status" value="1"/>
</dbReference>
<name>A0ABT9Z9Z4_9BACI</name>
<keyword evidence="2" id="KW-0028">Amino-acid biosynthesis</keyword>
<evidence type="ECO:0000256" key="2">
    <source>
        <dbReference type="PROSITE-ProRule" id="PRU00514"/>
    </source>
</evidence>
<sequence>MIRGIRGAITVKENTSDMILTATKKLIMKMIVENHIKPDAVAQVIMTVTNDLNAAFPAKALRELENWNYVPVMCMQEIPVPNSLEMCIRVMMTVETELSQDEINHIYLERAVILRPDLANQ</sequence>
<dbReference type="InterPro" id="IPR035959">
    <property type="entry name" value="RutC-like_sf"/>
</dbReference>
<dbReference type="GO" id="GO:0004106">
    <property type="term" value="F:chorismate mutase activity"/>
    <property type="evidence" value="ECO:0007669"/>
    <property type="project" value="UniProtKB-EC"/>
</dbReference>
<accession>A0ABT9Z9Z4</accession>
<dbReference type="PROSITE" id="PS51167">
    <property type="entry name" value="CHORISMATE_MUT_1"/>
    <property type="match status" value="1"/>
</dbReference>
<evidence type="ECO:0000313" key="4">
    <source>
        <dbReference type="Proteomes" id="UP001234495"/>
    </source>
</evidence>
<dbReference type="CDD" id="cd02185">
    <property type="entry name" value="AroH"/>
    <property type="match status" value="1"/>
</dbReference>
<keyword evidence="2 3" id="KW-0413">Isomerase</keyword>
<evidence type="ECO:0000313" key="3">
    <source>
        <dbReference type="EMBL" id="MDQ0228754.1"/>
    </source>
</evidence>
<dbReference type="EC" id="5.4.99.5" evidence="1 2"/>
<gene>
    <name evidence="3" type="ORF">J2S19_000004</name>
</gene>
<evidence type="ECO:0000256" key="1">
    <source>
        <dbReference type="NCBIfam" id="TIGR01796"/>
    </source>
</evidence>
<dbReference type="PANTHER" id="PTHR21164:SF0">
    <property type="entry name" value="CHORISMATE MUTASE AROH"/>
    <property type="match status" value="1"/>
</dbReference>
<dbReference type="PANTHER" id="PTHR21164">
    <property type="entry name" value="CHORISMATE MUTASE"/>
    <property type="match status" value="1"/>
</dbReference>
<dbReference type="InterPro" id="IPR008243">
    <property type="entry name" value="Chorismate_mutase_AroH"/>
</dbReference>
<proteinExistence type="predicted"/>
<dbReference type="RefSeq" id="WP_307335349.1">
    <property type="nucleotide sequence ID" value="NZ_JAUSUD010000001.1"/>
</dbReference>
<keyword evidence="2" id="KW-0057">Aromatic amino acid biosynthesis</keyword>
<organism evidence="3 4">
    <name type="scientific">Metabacillus malikii</name>
    <dbReference type="NCBI Taxonomy" id="1504265"/>
    <lineage>
        <taxon>Bacteria</taxon>
        <taxon>Bacillati</taxon>
        <taxon>Bacillota</taxon>
        <taxon>Bacilli</taxon>
        <taxon>Bacillales</taxon>
        <taxon>Bacillaceae</taxon>
        <taxon>Metabacillus</taxon>
    </lineage>
</organism>
<dbReference type="NCBIfam" id="TIGR01796">
    <property type="entry name" value="CM_mono_aroH"/>
    <property type="match status" value="1"/>
</dbReference>
<comment type="caution">
    <text evidence="3">The sequence shown here is derived from an EMBL/GenBank/DDBJ whole genome shotgun (WGS) entry which is preliminary data.</text>
</comment>
<dbReference type="EMBL" id="JAUSUD010000001">
    <property type="protein sequence ID" value="MDQ0228754.1"/>
    <property type="molecule type" value="Genomic_DNA"/>
</dbReference>
<comment type="catalytic activity">
    <reaction evidence="2">
        <text>chorismate = prephenate</text>
        <dbReference type="Rhea" id="RHEA:13897"/>
        <dbReference type="ChEBI" id="CHEBI:29748"/>
        <dbReference type="ChEBI" id="CHEBI:29934"/>
        <dbReference type="EC" id="5.4.99.5"/>
    </reaction>
</comment>
<keyword evidence="4" id="KW-1185">Reference proteome</keyword>
<protein>
    <recommendedName>
        <fullName evidence="1 2">chorismate mutase</fullName>
        <ecNumber evidence="1 2">5.4.99.5</ecNumber>
    </recommendedName>
</protein>
<dbReference type="SUPFAM" id="SSF55298">
    <property type="entry name" value="YjgF-like"/>
    <property type="match status" value="1"/>
</dbReference>
<reference evidence="3 4" key="1">
    <citation type="submission" date="2023-07" db="EMBL/GenBank/DDBJ databases">
        <title>Genomic Encyclopedia of Type Strains, Phase IV (KMG-IV): sequencing the most valuable type-strain genomes for metagenomic binning, comparative biology and taxonomic classification.</title>
        <authorList>
            <person name="Goeker M."/>
        </authorList>
    </citation>
    <scope>NUCLEOTIDE SEQUENCE [LARGE SCALE GENOMIC DNA]</scope>
    <source>
        <strain evidence="3 4">DSM 29005</strain>
    </source>
</reference>
<dbReference type="Proteomes" id="UP001234495">
    <property type="component" value="Unassembled WGS sequence"/>
</dbReference>
<dbReference type="PIRSF" id="PIRSF005965">
    <property type="entry name" value="Chor_mut_AroH"/>
    <property type="match status" value="1"/>
</dbReference>